<evidence type="ECO:0000256" key="2">
    <source>
        <dbReference type="ARBA" id="ARBA00022980"/>
    </source>
</evidence>
<dbReference type="GO" id="GO:0015935">
    <property type="term" value="C:small ribosomal subunit"/>
    <property type="evidence" value="ECO:0007669"/>
    <property type="project" value="TreeGrafter"/>
</dbReference>
<dbReference type="SUPFAM" id="SSF54211">
    <property type="entry name" value="Ribosomal protein S5 domain 2-like"/>
    <property type="match status" value="1"/>
</dbReference>
<keyword evidence="2 5" id="KW-0689">Ribosomal protein</keyword>
<dbReference type="HAMAP" id="MF_00532_B">
    <property type="entry name" value="Ribosomal_uS9_B"/>
    <property type="match status" value="1"/>
</dbReference>
<comment type="similarity">
    <text evidence="1">Belongs to the universal ribosomal protein uS9 family.</text>
</comment>
<proteinExistence type="inferred from homology"/>
<comment type="caution">
    <text evidence="5">The sequence shown here is derived from an EMBL/GenBank/DDBJ whole genome shotgun (WGS) entry which is preliminary data.</text>
</comment>
<dbReference type="Gene3D" id="3.30.230.10">
    <property type="match status" value="1"/>
</dbReference>
<organism evidence="5">
    <name type="scientific">mine drainage metagenome</name>
    <dbReference type="NCBI Taxonomy" id="410659"/>
    <lineage>
        <taxon>unclassified sequences</taxon>
        <taxon>metagenomes</taxon>
        <taxon>ecological metagenomes</taxon>
    </lineage>
</organism>
<gene>
    <name evidence="5" type="primary">rpsI</name>
    <name evidence="5" type="ORF">CARN3_0914</name>
</gene>
<evidence type="ECO:0000256" key="4">
    <source>
        <dbReference type="SAM" id="MobiDB-lite"/>
    </source>
</evidence>
<dbReference type="FunFam" id="3.30.230.10:FF:000001">
    <property type="entry name" value="30S ribosomal protein S9"/>
    <property type="match status" value="1"/>
</dbReference>
<evidence type="ECO:0000313" key="5">
    <source>
        <dbReference type="EMBL" id="CBH99944.1"/>
    </source>
</evidence>
<dbReference type="NCBIfam" id="NF001099">
    <property type="entry name" value="PRK00132.1"/>
    <property type="match status" value="1"/>
</dbReference>
<dbReference type="PANTHER" id="PTHR21569">
    <property type="entry name" value="RIBOSOMAL PROTEIN S9"/>
    <property type="match status" value="1"/>
</dbReference>
<evidence type="ECO:0000256" key="1">
    <source>
        <dbReference type="ARBA" id="ARBA00005251"/>
    </source>
</evidence>
<evidence type="ECO:0000256" key="3">
    <source>
        <dbReference type="ARBA" id="ARBA00023274"/>
    </source>
</evidence>
<dbReference type="GO" id="GO:0003735">
    <property type="term" value="F:structural constituent of ribosome"/>
    <property type="evidence" value="ECO:0007669"/>
    <property type="project" value="InterPro"/>
</dbReference>
<dbReference type="InterPro" id="IPR020574">
    <property type="entry name" value="Ribosomal_uS9_CS"/>
</dbReference>
<dbReference type="GO" id="GO:0006412">
    <property type="term" value="P:translation"/>
    <property type="evidence" value="ECO:0007669"/>
    <property type="project" value="InterPro"/>
</dbReference>
<dbReference type="InterPro" id="IPR014721">
    <property type="entry name" value="Ribsml_uS5_D2-typ_fold_subgr"/>
</dbReference>
<dbReference type="GO" id="GO:0003723">
    <property type="term" value="F:RNA binding"/>
    <property type="evidence" value="ECO:0007669"/>
    <property type="project" value="TreeGrafter"/>
</dbReference>
<dbReference type="GO" id="GO:0005737">
    <property type="term" value="C:cytoplasm"/>
    <property type="evidence" value="ECO:0007669"/>
    <property type="project" value="UniProtKB-ARBA"/>
</dbReference>
<reference evidence="5" key="1">
    <citation type="submission" date="2009-10" db="EMBL/GenBank/DDBJ databases">
        <title>Diversity of trophic interactions inside an arsenic-rich microbial ecosystem.</title>
        <authorList>
            <person name="Bertin P.N."/>
            <person name="Heinrich-Salmeron A."/>
            <person name="Pelletier E."/>
            <person name="Goulhen-Chollet F."/>
            <person name="Arsene-Ploetze F."/>
            <person name="Gallien S."/>
            <person name="Calteau A."/>
            <person name="Vallenet D."/>
            <person name="Casiot C."/>
            <person name="Chane-Woon-Ming B."/>
            <person name="Giloteaux L."/>
            <person name="Barakat M."/>
            <person name="Bonnefoy V."/>
            <person name="Bruneel O."/>
            <person name="Chandler M."/>
            <person name="Cleiss J."/>
            <person name="Duran R."/>
            <person name="Elbaz-Poulichet F."/>
            <person name="Fonknechten N."/>
            <person name="Lauga B."/>
            <person name="Mornico D."/>
            <person name="Ortet P."/>
            <person name="Schaeffer C."/>
            <person name="Siguier P."/>
            <person name="Alexander Thil Smith A."/>
            <person name="Van Dorsselaer A."/>
            <person name="Weissenbach J."/>
            <person name="Medigue C."/>
            <person name="Le Paslier D."/>
        </authorList>
    </citation>
    <scope>NUCLEOTIDE SEQUENCE</scope>
</reference>
<feature type="region of interest" description="Disordered" evidence="4">
    <location>
        <begin position="137"/>
        <end position="158"/>
    </location>
</feature>
<dbReference type="InterPro" id="IPR023035">
    <property type="entry name" value="Ribosomal_uS9_bac/plastid"/>
</dbReference>
<protein>
    <submittedName>
        <fullName evidence="5">Ribosomal protein S9</fullName>
    </submittedName>
</protein>
<accession>E6PYD5</accession>
<dbReference type="InterPro" id="IPR020568">
    <property type="entry name" value="Ribosomal_Su5_D2-typ_SF"/>
</dbReference>
<name>E6PYD5_9ZZZZ</name>
<sequence length="158" mass="17670">MFFLLQRGLAAAARVDGFEAREGGREHMADLVQYYGTGRRKSAIARVFLRPGTGEFKVNGKGYTEYFVTEQQRASAKRSLVLTELLSSFDVVTTVKGGGICAQADAVKMGSARALVIFNPELRKLLKSENLLTRDARQKERKKYGQKGARARFQFSKR</sequence>
<dbReference type="PROSITE" id="PS00360">
    <property type="entry name" value="RIBOSOMAL_S9"/>
    <property type="match status" value="1"/>
</dbReference>
<keyword evidence="3" id="KW-0687">Ribonucleoprotein</keyword>
<dbReference type="Pfam" id="PF00380">
    <property type="entry name" value="Ribosomal_S9"/>
    <property type="match status" value="1"/>
</dbReference>
<dbReference type="PANTHER" id="PTHR21569:SF1">
    <property type="entry name" value="SMALL RIBOSOMAL SUBUNIT PROTEIN US9M"/>
    <property type="match status" value="1"/>
</dbReference>
<dbReference type="EMBL" id="CABN01000072">
    <property type="protein sequence ID" value="CBH99944.1"/>
    <property type="molecule type" value="Genomic_DNA"/>
</dbReference>
<dbReference type="AlphaFoldDB" id="E6PYD5"/>
<dbReference type="InterPro" id="IPR000754">
    <property type="entry name" value="Ribosomal_uS9"/>
</dbReference>